<evidence type="ECO:0000256" key="1">
    <source>
        <dbReference type="SAM" id="MobiDB-lite"/>
    </source>
</evidence>
<proteinExistence type="predicted"/>
<name>A0A2T3A7F4_9PEZI</name>
<protein>
    <submittedName>
        <fullName evidence="3">Uncharacterized protein</fullName>
    </submittedName>
</protein>
<keyword evidence="4" id="KW-1185">Reference proteome</keyword>
<feature type="region of interest" description="Disordered" evidence="1">
    <location>
        <begin position="139"/>
        <end position="160"/>
    </location>
</feature>
<accession>A0A2T3A7F4</accession>
<dbReference type="Proteomes" id="UP000241462">
    <property type="component" value="Unassembled WGS sequence"/>
</dbReference>
<reference evidence="3 4" key="1">
    <citation type="journal article" date="2018" name="Mycol. Prog.">
        <title>Coniella lustricola, a new species from submerged detritus.</title>
        <authorList>
            <person name="Raudabaugh D.B."/>
            <person name="Iturriaga T."/>
            <person name="Carver A."/>
            <person name="Mondo S."/>
            <person name="Pangilinan J."/>
            <person name="Lipzen A."/>
            <person name="He G."/>
            <person name="Amirebrahimi M."/>
            <person name="Grigoriev I.V."/>
            <person name="Miller A.N."/>
        </authorList>
    </citation>
    <scope>NUCLEOTIDE SEQUENCE [LARGE SCALE GENOMIC DNA]</scope>
    <source>
        <strain evidence="3 4">B22-T-1</strain>
    </source>
</reference>
<evidence type="ECO:0000256" key="2">
    <source>
        <dbReference type="SAM" id="Phobius"/>
    </source>
</evidence>
<sequence length="160" mass="17528">MPLAHWVAGWSKPFRDRSALQPTTCRSPGMWSVFCRKQIRAKPSGAITGLLFLIFLIFLLLQLPFLPLSRICTVSMSNRKAASPDRPLTKSPEERLRMTVECRHDFGPSNQGTLAWWCVAEPTRTGPCKASTEALRHAADAISPGSSSKTGPVLPGSRGP</sequence>
<dbReference type="EMBL" id="KZ678447">
    <property type="protein sequence ID" value="PSR84164.1"/>
    <property type="molecule type" value="Genomic_DNA"/>
</dbReference>
<keyword evidence="2" id="KW-0812">Transmembrane</keyword>
<dbReference type="InParanoid" id="A0A2T3A7F4"/>
<organism evidence="3 4">
    <name type="scientific">Coniella lustricola</name>
    <dbReference type="NCBI Taxonomy" id="2025994"/>
    <lineage>
        <taxon>Eukaryota</taxon>
        <taxon>Fungi</taxon>
        <taxon>Dikarya</taxon>
        <taxon>Ascomycota</taxon>
        <taxon>Pezizomycotina</taxon>
        <taxon>Sordariomycetes</taxon>
        <taxon>Sordariomycetidae</taxon>
        <taxon>Diaporthales</taxon>
        <taxon>Schizoparmaceae</taxon>
        <taxon>Coniella</taxon>
    </lineage>
</organism>
<dbReference type="AlphaFoldDB" id="A0A2T3A7F4"/>
<keyword evidence="2" id="KW-1133">Transmembrane helix</keyword>
<keyword evidence="2" id="KW-0472">Membrane</keyword>
<evidence type="ECO:0000313" key="3">
    <source>
        <dbReference type="EMBL" id="PSR84164.1"/>
    </source>
</evidence>
<gene>
    <name evidence="3" type="ORF">BD289DRAFT_266065</name>
</gene>
<feature type="transmembrane region" description="Helical" evidence="2">
    <location>
        <begin position="46"/>
        <end position="66"/>
    </location>
</feature>
<evidence type="ECO:0000313" key="4">
    <source>
        <dbReference type="Proteomes" id="UP000241462"/>
    </source>
</evidence>